<sequence length="318" mass="33455">MAVYGIVAAATIGLATFVSIQSASGGSDIRANLTLIAPAGAGGGWDMFMREQQQAMRANGLVNNTQVVNIPGAAGTIGLGQLSTMSGQANNLMVTGAGLVAGVAQLDSAVTHDDVRPIARVVEEYDVVVVPASSPYKTLDDLVQAWKADPAAIAWTGGGTFDQLVMTELALAAGVDPSDTTYIPKSGGGEAAQALITDTAKAATSGYKDVEDQIDSGRLRALGLAAPQRLDGVDIPTLTEQGYDVDLANWRAILAPPGITDEEFAELRTLVEETIATPEWRDAVERNKWVDVYLSGDEFDEFMISEQQRIGELVKEIG</sequence>
<comment type="similarity">
    <text evidence="1">Belongs to the UPF0065 (bug) family.</text>
</comment>
<comment type="caution">
    <text evidence="2">The sequence shown here is derived from an EMBL/GenBank/DDBJ whole genome shotgun (WGS) entry which is preliminary data.</text>
</comment>
<keyword evidence="3" id="KW-1185">Reference proteome</keyword>
<dbReference type="PANTHER" id="PTHR42928">
    <property type="entry name" value="TRICARBOXYLATE-BINDING PROTEIN"/>
    <property type="match status" value="1"/>
</dbReference>
<dbReference type="RefSeq" id="WP_255866541.1">
    <property type="nucleotide sequence ID" value="NZ_CP104263.1"/>
</dbReference>
<dbReference type="PIRSF" id="PIRSF017082">
    <property type="entry name" value="YflP"/>
    <property type="match status" value="1"/>
</dbReference>
<dbReference type="Proteomes" id="UP001206924">
    <property type="component" value="Unassembled WGS sequence"/>
</dbReference>
<evidence type="ECO:0000313" key="3">
    <source>
        <dbReference type="Proteomes" id="UP001206924"/>
    </source>
</evidence>
<dbReference type="Pfam" id="PF03401">
    <property type="entry name" value="TctC"/>
    <property type="match status" value="1"/>
</dbReference>
<proteinExistence type="inferred from homology"/>
<dbReference type="EMBL" id="JANFLP010000018">
    <property type="protein sequence ID" value="MCQ1951487.1"/>
    <property type="molecule type" value="Genomic_DNA"/>
</dbReference>
<accession>A0ABT1NUS7</accession>
<organism evidence="2 3">
    <name type="scientific">Arthrobacter jinronghuae</name>
    <dbReference type="NCBI Taxonomy" id="2964609"/>
    <lineage>
        <taxon>Bacteria</taxon>
        <taxon>Bacillati</taxon>
        <taxon>Actinomycetota</taxon>
        <taxon>Actinomycetes</taxon>
        <taxon>Micrococcales</taxon>
        <taxon>Micrococcaceae</taxon>
        <taxon>Arthrobacter</taxon>
    </lineage>
</organism>
<reference evidence="2 3" key="1">
    <citation type="submission" date="2022-07" db="EMBL/GenBank/DDBJ databases">
        <title>Novel species in genus Arthrobacter.</title>
        <authorList>
            <person name="Liu Y."/>
        </authorList>
    </citation>
    <scope>NUCLEOTIDE SEQUENCE [LARGE SCALE GENOMIC DNA]</scope>
    <source>
        <strain evidence="3">zg-Y859</strain>
    </source>
</reference>
<dbReference type="InterPro" id="IPR005064">
    <property type="entry name" value="BUG"/>
</dbReference>
<dbReference type="InterPro" id="IPR042100">
    <property type="entry name" value="Bug_dom1"/>
</dbReference>
<name>A0ABT1NUS7_9MICC</name>
<evidence type="ECO:0000256" key="1">
    <source>
        <dbReference type="ARBA" id="ARBA00006987"/>
    </source>
</evidence>
<dbReference type="PANTHER" id="PTHR42928:SF3">
    <property type="entry name" value="UPF0065 PROTEIN YFLP"/>
    <property type="match status" value="1"/>
</dbReference>
<dbReference type="Gene3D" id="3.40.190.150">
    <property type="entry name" value="Bordetella uptake gene, domain 1"/>
    <property type="match status" value="1"/>
</dbReference>
<protein>
    <submittedName>
        <fullName evidence="2">Tripartite tricarboxylate transporter substrate-binding protein</fullName>
    </submittedName>
</protein>
<gene>
    <name evidence="2" type="ORF">NNX28_16315</name>
</gene>
<dbReference type="CDD" id="cd07012">
    <property type="entry name" value="PBP2_Bug_TTT"/>
    <property type="match status" value="1"/>
</dbReference>
<dbReference type="Gene3D" id="3.40.190.10">
    <property type="entry name" value="Periplasmic binding protein-like II"/>
    <property type="match status" value="1"/>
</dbReference>
<evidence type="ECO:0000313" key="2">
    <source>
        <dbReference type="EMBL" id="MCQ1951487.1"/>
    </source>
</evidence>
<dbReference type="SUPFAM" id="SSF53850">
    <property type="entry name" value="Periplasmic binding protein-like II"/>
    <property type="match status" value="1"/>
</dbReference>